<dbReference type="NCBIfam" id="TIGR00589">
    <property type="entry name" value="ogt"/>
    <property type="match status" value="1"/>
</dbReference>
<protein>
    <submittedName>
        <fullName evidence="8">Methylated-DNA--[protein]-cysteine S-methyltransferase</fullName>
        <ecNumber evidence="8">2.1.1.63</ecNumber>
    </submittedName>
</protein>
<evidence type="ECO:0000259" key="7">
    <source>
        <dbReference type="Pfam" id="PF01035"/>
    </source>
</evidence>
<dbReference type="EC" id="2.1.1.63" evidence="8"/>
<evidence type="ECO:0000256" key="4">
    <source>
        <dbReference type="ARBA" id="ARBA00022763"/>
    </source>
</evidence>
<evidence type="ECO:0000256" key="1">
    <source>
        <dbReference type="ARBA" id="ARBA00001286"/>
    </source>
</evidence>
<evidence type="ECO:0000256" key="2">
    <source>
        <dbReference type="ARBA" id="ARBA00022603"/>
    </source>
</evidence>
<dbReference type="SUPFAM" id="SSF46767">
    <property type="entry name" value="Methylated DNA-protein cysteine methyltransferase, C-terminal domain"/>
    <property type="match status" value="1"/>
</dbReference>
<proteinExistence type="predicted"/>
<keyword evidence="4" id="KW-0227">DNA damage</keyword>
<dbReference type="InterPro" id="IPR036631">
    <property type="entry name" value="MGMT_N_sf"/>
</dbReference>
<dbReference type="GO" id="GO:0003908">
    <property type="term" value="F:methylated-DNA-[protein]-cysteine S-methyltransferase activity"/>
    <property type="evidence" value="ECO:0007669"/>
    <property type="project" value="UniProtKB-EC"/>
</dbReference>
<keyword evidence="3 8" id="KW-0808">Transferase</keyword>
<dbReference type="SUPFAM" id="SSF53155">
    <property type="entry name" value="Methylated DNA-protein cysteine methyltransferase domain"/>
    <property type="match status" value="1"/>
</dbReference>
<dbReference type="RefSeq" id="WP_336824589.1">
    <property type="nucleotide sequence ID" value="NZ_JBHTLT010000126.1"/>
</dbReference>
<evidence type="ECO:0000313" key="9">
    <source>
        <dbReference type="Proteomes" id="UP001597231"/>
    </source>
</evidence>
<dbReference type="EMBL" id="JBHTLT010000126">
    <property type="protein sequence ID" value="MFD1206559.1"/>
    <property type="molecule type" value="Genomic_DNA"/>
</dbReference>
<dbReference type="InterPro" id="IPR001497">
    <property type="entry name" value="MethylDNA_cys_MeTrfase_AS"/>
</dbReference>
<dbReference type="InterPro" id="IPR014048">
    <property type="entry name" value="MethylDNA_cys_MeTrfase_DNA-bd"/>
</dbReference>
<sequence>MTKVYWTKLKINEWEIHMAATDKGLCYAGTPLETFDDLNRYITKWLPTFELIESEKEMGPYIEDMLSFFNGSSKQFTLPIDPYGTDFQKSVWQALTEIPYGQTVSYSDIANQIDKPSAVRAVGSAIGANPILIVVPCHRVIAKNGKLTGFRGGLEMKRQLLELESR</sequence>
<name>A0ABW3U2U8_9BACL</name>
<gene>
    <name evidence="8" type="ORF">ACFQ38_15800</name>
</gene>
<comment type="catalytic activity">
    <reaction evidence="1">
        <text>a 4-O-methyl-thymidine in DNA + L-cysteinyl-[protein] = a thymidine in DNA + S-methyl-L-cysteinyl-[protein]</text>
        <dbReference type="Rhea" id="RHEA:53428"/>
        <dbReference type="Rhea" id="RHEA-COMP:10131"/>
        <dbReference type="Rhea" id="RHEA-COMP:10132"/>
        <dbReference type="Rhea" id="RHEA-COMP:13555"/>
        <dbReference type="Rhea" id="RHEA-COMP:13556"/>
        <dbReference type="ChEBI" id="CHEBI:29950"/>
        <dbReference type="ChEBI" id="CHEBI:82612"/>
        <dbReference type="ChEBI" id="CHEBI:137386"/>
        <dbReference type="ChEBI" id="CHEBI:137387"/>
        <dbReference type="EC" id="2.1.1.63"/>
    </reaction>
</comment>
<feature type="domain" description="Methylated-DNA-[protein]-cysteine S-methyltransferase DNA binding" evidence="7">
    <location>
        <begin position="86"/>
        <end position="165"/>
    </location>
</feature>
<accession>A0ABW3U2U8</accession>
<keyword evidence="9" id="KW-1185">Reference proteome</keyword>
<dbReference type="Proteomes" id="UP001597231">
    <property type="component" value="Unassembled WGS sequence"/>
</dbReference>
<evidence type="ECO:0000313" key="8">
    <source>
        <dbReference type="EMBL" id="MFD1206559.1"/>
    </source>
</evidence>
<comment type="catalytic activity">
    <reaction evidence="6">
        <text>a 6-O-methyl-2'-deoxyguanosine in DNA + L-cysteinyl-[protein] = S-methyl-L-cysteinyl-[protein] + a 2'-deoxyguanosine in DNA</text>
        <dbReference type="Rhea" id="RHEA:24000"/>
        <dbReference type="Rhea" id="RHEA-COMP:10131"/>
        <dbReference type="Rhea" id="RHEA-COMP:10132"/>
        <dbReference type="Rhea" id="RHEA-COMP:11367"/>
        <dbReference type="Rhea" id="RHEA-COMP:11368"/>
        <dbReference type="ChEBI" id="CHEBI:29950"/>
        <dbReference type="ChEBI" id="CHEBI:82612"/>
        <dbReference type="ChEBI" id="CHEBI:85445"/>
        <dbReference type="ChEBI" id="CHEBI:85448"/>
        <dbReference type="EC" id="2.1.1.63"/>
    </reaction>
</comment>
<comment type="caution">
    <text evidence="8">The sequence shown here is derived from an EMBL/GenBank/DDBJ whole genome shotgun (WGS) entry which is preliminary data.</text>
</comment>
<dbReference type="CDD" id="cd06445">
    <property type="entry name" value="ATase"/>
    <property type="match status" value="1"/>
</dbReference>
<dbReference type="InterPro" id="IPR036388">
    <property type="entry name" value="WH-like_DNA-bd_sf"/>
</dbReference>
<dbReference type="PROSITE" id="PS00374">
    <property type="entry name" value="MGMT"/>
    <property type="match status" value="1"/>
</dbReference>
<dbReference type="PANTHER" id="PTHR10815:SF12">
    <property type="entry name" value="METHYLATED-DNA--PROTEIN-CYSTEINE METHYLTRANSFERASE, INDUCIBLE"/>
    <property type="match status" value="1"/>
</dbReference>
<evidence type="ECO:0000256" key="5">
    <source>
        <dbReference type="ARBA" id="ARBA00023204"/>
    </source>
</evidence>
<dbReference type="Gene3D" id="1.10.10.10">
    <property type="entry name" value="Winged helix-like DNA-binding domain superfamily/Winged helix DNA-binding domain"/>
    <property type="match status" value="1"/>
</dbReference>
<dbReference type="InterPro" id="IPR036217">
    <property type="entry name" value="MethylDNA_cys_MeTrfase_DNAb"/>
</dbReference>
<keyword evidence="2 8" id="KW-0489">Methyltransferase</keyword>
<reference evidence="9" key="1">
    <citation type="journal article" date="2019" name="Int. J. Syst. Evol. Microbiol.">
        <title>The Global Catalogue of Microorganisms (GCM) 10K type strain sequencing project: providing services to taxonomists for standard genome sequencing and annotation.</title>
        <authorList>
            <consortium name="The Broad Institute Genomics Platform"/>
            <consortium name="The Broad Institute Genome Sequencing Center for Infectious Disease"/>
            <person name="Wu L."/>
            <person name="Ma J."/>
        </authorList>
    </citation>
    <scope>NUCLEOTIDE SEQUENCE [LARGE SCALE GENOMIC DNA]</scope>
    <source>
        <strain evidence="9">CCUG 53915</strain>
    </source>
</reference>
<evidence type="ECO:0000256" key="6">
    <source>
        <dbReference type="ARBA" id="ARBA00049348"/>
    </source>
</evidence>
<dbReference type="Pfam" id="PF01035">
    <property type="entry name" value="DNA_binding_1"/>
    <property type="match status" value="1"/>
</dbReference>
<dbReference type="GO" id="GO:0032259">
    <property type="term" value="P:methylation"/>
    <property type="evidence" value="ECO:0007669"/>
    <property type="project" value="UniProtKB-KW"/>
</dbReference>
<keyword evidence="5" id="KW-0234">DNA repair</keyword>
<evidence type="ECO:0000256" key="3">
    <source>
        <dbReference type="ARBA" id="ARBA00022679"/>
    </source>
</evidence>
<dbReference type="Gene3D" id="3.30.160.70">
    <property type="entry name" value="Methylated DNA-protein cysteine methyltransferase domain"/>
    <property type="match status" value="1"/>
</dbReference>
<dbReference type="PANTHER" id="PTHR10815">
    <property type="entry name" value="METHYLATED-DNA--PROTEIN-CYSTEINE METHYLTRANSFERASE"/>
    <property type="match status" value="1"/>
</dbReference>
<organism evidence="8 9">
    <name type="scientific">Sporosarcina contaminans</name>
    <dbReference type="NCBI Taxonomy" id="633403"/>
    <lineage>
        <taxon>Bacteria</taxon>
        <taxon>Bacillati</taxon>
        <taxon>Bacillota</taxon>
        <taxon>Bacilli</taxon>
        <taxon>Bacillales</taxon>
        <taxon>Caryophanaceae</taxon>
        <taxon>Sporosarcina</taxon>
    </lineage>
</organism>